<dbReference type="CDD" id="cd06582">
    <property type="entry name" value="TM_PBP1_LivH_like"/>
    <property type="match status" value="1"/>
</dbReference>
<dbReference type="RefSeq" id="WP_067749596.1">
    <property type="nucleotide sequence ID" value="NZ_LT907988.1"/>
</dbReference>
<protein>
    <submittedName>
        <fullName evidence="10">Urea ABC transporter, permease protein UrtB</fullName>
    </submittedName>
</protein>
<organism evidence="10 12">
    <name type="scientific">Orrella dioscoreae</name>
    <dbReference type="NCBI Taxonomy" id="1851544"/>
    <lineage>
        <taxon>Bacteria</taxon>
        <taxon>Pseudomonadati</taxon>
        <taxon>Pseudomonadota</taxon>
        <taxon>Betaproteobacteria</taxon>
        <taxon>Burkholderiales</taxon>
        <taxon>Alcaligenaceae</taxon>
        <taxon>Orrella</taxon>
    </lineage>
</organism>
<evidence type="ECO:0000256" key="2">
    <source>
        <dbReference type="ARBA" id="ARBA00022448"/>
    </source>
</evidence>
<dbReference type="GO" id="GO:0022857">
    <property type="term" value="F:transmembrane transporter activity"/>
    <property type="evidence" value="ECO:0007669"/>
    <property type="project" value="InterPro"/>
</dbReference>
<feature type="transmembrane region" description="Helical" evidence="9">
    <location>
        <begin position="12"/>
        <end position="31"/>
    </location>
</feature>
<name>A0A1C3JXQ4_9BURK</name>
<dbReference type="KEGG" id="odi:ODI_R0717"/>
<evidence type="ECO:0000313" key="11">
    <source>
        <dbReference type="EMBL" id="SOE47227.1"/>
    </source>
</evidence>
<dbReference type="STRING" id="1851544.ODI_02613"/>
<dbReference type="GO" id="GO:0005886">
    <property type="term" value="C:plasma membrane"/>
    <property type="evidence" value="ECO:0007669"/>
    <property type="project" value="UniProtKB-SubCell"/>
</dbReference>
<dbReference type="EMBL" id="LT907988">
    <property type="protein sequence ID" value="SOE47227.1"/>
    <property type="molecule type" value="Genomic_DNA"/>
</dbReference>
<evidence type="ECO:0000256" key="9">
    <source>
        <dbReference type="SAM" id="Phobius"/>
    </source>
</evidence>
<feature type="transmembrane region" description="Helical" evidence="9">
    <location>
        <begin position="133"/>
        <end position="153"/>
    </location>
</feature>
<keyword evidence="3" id="KW-1003">Cell membrane</keyword>
<gene>
    <name evidence="10" type="ORF">ODI_02613</name>
    <name evidence="11" type="ORF">ODI_R0717</name>
</gene>
<accession>A0A1C3JXQ4</accession>
<dbReference type="OrthoDB" id="9807115at2"/>
<evidence type="ECO:0000313" key="12">
    <source>
        <dbReference type="Proteomes" id="UP000078558"/>
    </source>
</evidence>
<keyword evidence="5" id="KW-0029">Amino-acid transport</keyword>
<keyword evidence="4 9" id="KW-0812">Transmembrane</keyword>
<keyword evidence="7 9" id="KW-0472">Membrane</keyword>
<comment type="subcellular location">
    <subcellularLocation>
        <location evidence="1">Cell membrane</location>
        <topology evidence="1">Multi-pass membrane protein</topology>
    </subcellularLocation>
</comment>
<sequence>MALALDLNTYVALLALVSLGLAIVLGLMHVINMAHPEFLTLGAYVAVLTQAAGLPFVASLPLALAAAALTGCLVEASLIRHTYGRAEDTILATAGVALVMRQAFVLGFGADAYSVQAPDTGMVQLMGTAYPSYRLWLIGVAAATLAFTWLLFFRTRGGLAARAVMADRATARSLGIRGARHDRATFSLGCGLAGLAGAMLAPLSSVEPMLGNLYGAPAFLSVLVGGMASIVAPVLGSAVLGSAQTLSAAWVSPAWAPVIMLALALACVRLFPGGLLRPRARQA</sequence>
<feature type="transmembrane region" description="Helical" evidence="9">
    <location>
        <begin position="91"/>
        <end position="113"/>
    </location>
</feature>
<feature type="transmembrane region" description="Helical" evidence="9">
    <location>
        <begin position="186"/>
        <end position="206"/>
    </location>
</feature>
<evidence type="ECO:0000256" key="8">
    <source>
        <dbReference type="ARBA" id="ARBA00037998"/>
    </source>
</evidence>
<feature type="transmembrane region" description="Helical" evidence="9">
    <location>
        <begin position="218"/>
        <end position="241"/>
    </location>
</feature>
<evidence type="ECO:0000256" key="5">
    <source>
        <dbReference type="ARBA" id="ARBA00022970"/>
    </source>
</evidence>
<reference evidence="11 12" key="2">
    <citation type="submission" date="2017-08" db="EMBL/GenBank/DDBJ databases">
        <authorList>
            <person name="de Groot N.N."/>
        </authorList>
    </citation>
    <scope>NUCLEOTIDE SEQUENCE [LARGE SCALE GENOMIC DNA]</scope>
    <source>
        <strain evidence="11">Orrdi1</strain>
    </source>
</reference>
<evidence type="ECO:0000256" key="6">
    <source>
        <dbReference type="ARBA" id="ARBA00022989"/>
    </source>
</evidence>
<feature type="transmembrane region" description="Helical" evidence="9">
    <location>
        <begin position="248"/>
        <end position="271"/>
    </location>
</feature>
<dbReference type="EMBL" id="FLRC01000004">
    <property type="protein sequence ID" value="SBT23924.1"/>
    <property type="molecule type" value="Genomic_DNA"/>
</dbReference>
<keyword evidence="2" id="KW-0813">Transport</keyword>
<evidence type="ECO:0000256" key="3">
    <source>
        <dbReference type="ARBA" id="ARBA00022475"/>
    </source>
</evidence>
<dbReference type="Pfam" id="PF02653">
    <property type="entry name" value="BPD_transp_2"/>
    <property type="match status" value="1"/>
</dbReference>
<dbReference type="Proteomes" id="UP000078558">
    <property type="component" value="Chromosome I"/>
</dbReference>
<reference evidence="10 12" key="1">
    <citation type="submission" date="2016-06" db="EMBL/GenBank/DDBJ databases">
        <authorList>
            <person name="Kjaerup R.B."/>
            <person name="Dalgaard T.S."/>
            <person name="Juul-Madsen H.R."/>
        </authorList>
    </citation>
    <scope>NUCLEOTIDE SEQUENCE [LARGE SCALE GENOMIC DNA]</scope>
    <source>
        <strain evidence="10">Orrdi1</strain>
    </source>
</reference>
<dbReference type="InterPro" id="IPR052157">
    <property type="entry name" value="BCAA_transport_permease"/>
</dbReference>
<dbReference type="InterPro" id="IPR001851">
    <property type="entry name" value="ABC_transp_permease"/>
</dbReference>
<dbReference type="AlphaFoldDB" id="A0A1C3JXQ4"/>
<dbReference type="PANTHER" id="PTHR11795">
    <property type="entry name" value="BRANCHED-CHAIN AMINO ACID TRANSPORT SYSTEM PERMEASE PROTEIN LIVH"/>
    <property type="match status" value="1"/>
</dbReference>
<proteinExistence type="inferred from homology"/>
<evidence type="ECO:0000256" key="1">
    <source>
        <dbReference type="ARBA" id="ARBA00004651"/>
    </source>
</evidence>
<evidence type="ECO:0000256" key="7">
    <source>
        <dbReference type="ARBA" id="ARBA00023136"/>
    </source>
</evidence>
<dbReference type="GO" id="GO:0006865">
    <property type="term" value="P:amino acid transport"/>
    <property type="evidence" value="ECO:0007669"/>
    <property type="project" value="UniProtKB-KW"/>
</dbReference>
<keyword evidence="6 9" id="KW-1133">Transmembrane helix</keyword>
<comment type="similarity">
    <text evidence="8">Belongs to the binding-protein-dependent transport system permease family. LivHM subfamily.</text>
</comment>
<keyword evidence="12" id="KW-1185">Reference proteome</keyword>
<evidence type="ECO:0000313" key="10">
    <source>
        <dbReference type="EMBL" id="SBT23924.1"/>
    </source>
</evidence>
<evidence type="ECO:0000256" key="4">
    <source>
        <dbReference type="ARBA" id="ARBA00022692"/>
    </source>
</evidence>
<dbReference type="PANTHER" id="PTHR11795:SF447">
    <property type="entry name" value="ABC TRANSPORTER PERMEASE PROTEIN"/>
    <property type="match status" value="1"/>
</dbReference>